<protein>
    <submittedName>
        <fullName evidence="8">Sugar ABC transporter ATP-binding protein</fullName>
    </submittedName>
</protein>
<dbReference type="EMBL" id="JAPKNK010000005">
    <property type="protein sequence ID" value="MCX5570366.1"/>
    <property type="molecule type" value="Genomic_DNA"/>
</dbReference>
<dbReference type="Gene3D" id="3.40.50.300">
    <property type="entry name" value="P-loop containing nucleotide triphosphate hydrolases"/>
    <property type="match status" value="2"/>
</dbReference>
<dbReference type="Pfam" id="PF00005">
    <property type="entry name" value="ABC_tran"/>
    <property type="match status" value="2"/>
</dbReference>
<dbReference type="CDD" id="cd03216">
    <property type="entry name" value="ABC_Carb_Monos_I"/>
    <property type="match status" value="1"/>
</dbReference>
<dbReference type="InterPro" id="IPR017871">
    <property type="entry name" value="ABC_transporter-like_CS"/>
</dbReference>
<evidence type="ECO:0000256" key="4">
    <source>
        <dbReference type="ARBA" id="ARBA00022737"/>
    </source>
</evidence>
<gene>
    <name evidence="8" type="ORF">OSH07_14255</name>
</gene>
<dbReference type="GO" id="GO:0016887">
    <property type="term" value="F:ATP hydrolysis activity"/>
    <property type="evidence" value="ECO:0007669"/>
    <property type="project" value="InterPro"/>
</dbReference>
<evidence type="ECO:0000313" key="8">
    <source>
        <dbReference type="EMBL" id="MCX5570366.1"/>
    </source>
</evidence>
<dbReference type="PROSITE" id="PS00211">
    <property type="entry name" value="ABC_TRANSPORTER_1"/>
    <property type="match status" value="1"/>
</dbReference>
<dbReference type="PANTHER" id="PTHR43790">
    <property type="entry name" value="CARBOHYDRATE TRANSPORT ATP-BINDING PROTEIN MG119-RELATED"/>
    <property type="match status" value="1"/>
</dbReference>
<keyword evidence="2" id="KW-0813">Transport</keyword>
<dbReference type="RefSeq" id="WP_266339328.1">
    <property type="nucleotide sequence ID" value="NZ_JAPKNK010000005.1"/>
</dbReference>
<feature type="domain" description="ABC transporter" evidence="7">
    <location>
        <begin position="252"/>
        <end position="488"/>
    </location>
</feature>
<comment type="caution">
    <text evidence="8">The sequence shown here is derived from an EMBL/GenBank/DDBJ whole genome shotgun (WGS) entry which is preliminary data.</text>
</comment>
<name>A0A9X3IMB2_9HYPH</name>
<evidence type="ECO:0000256" key="6">
    <source>
        <dbReference type="ARBA" id="ARBA00022840"/>
    </source>
</evidence>
<keyword evidence="4" id="KW-0677">Repeat</keyword>
<dbReference type="InterPro" id="IPR003439">
    <property type="entry name" value="ABC_transporter-like_ATP-bd"/>
</dbReference>
<dbReference type="InterPro" id="IPR027417">
    <property type="entry name" value="P-loop_NTPase"/>
</dbReference>
<evidence type="ECO:0000256" key="3">
    <source>
        <dbReference type="ARBA" id="ARBA00022597"/>
    </source>
</evidence>
<dbReference type="Proteomes" id="UP001144805">
    <property type="component" value="Unassembled WGS sequence"/>
</dbReference>
<evidence type="ECO:0000259" key="7">
    <source>
        <dbReference type="PROSITE" id="PS50893"/>
    </source>
</evidence>
<keyword evidence="6 8" id="KW-0067">ATP-binding</keyword>
<dbReference type="InterPro" id="IPR003593">
    <property type="entry name" value="AAA+_ATPase"/>
</dbReference>
<dbReference type="SMART" id="SM00382">
    <property type="entry name" value="AAA"/>
    <property type="match status" value="2"/>
</dbReference>
<organism evidence="8 9">
    <name type="scientific">Kaistia nematophila</name>
    <dbReference type="NCBI Taxonomy" id="2994654"/>
    <lineage>
        <taxon>Bacteria</taxon>
        <taxon>Pseudomonadati</taxon>
        <taxon>Pseudomonadota</taxon>
        <taxon>Alphaproteobacteria</taxon>
        <taxon>Hyphomicrobiales</taxon>
        <taxon>Kaistiaceae</taxon>
        <taxon>Kaistia</taxon>
    </lineage>
</organism>
<sequence>MIRLTGKGITKRYGATRALNGLDLDISSGSIIGIAGPNGAGKSTLMRMLAGEEQADSGDITLLRPDGPVADVWRRVAVVHQEPHVWPNMTVEQNLAVGREGNWFGRIAVDPAAAKAVLTRLGIAAFAHYELADLSLAVQQRVEIARAMLSDADVYLFDEPNSALTEQESEALFTTMGELAADGRIVLLITHRLNDFVRCCDRVLVLRDGRISAEINGAEISETAIAAHLTASHAGDKKPEAVRASARSASGQALSPVWRLSNCADRLNAFRDISMDLMPGRIIALSGVEGSGARELAQAIGAFRPMCEADGRSLTPRGRTTVSYLAASRRHTVFHNMSVGENLAARLGLGALGGATKLLDPARLEALARQGVARYRVKTGSIEHPITSLSGGNQQKVVLGASMEENTDIVVIEEPTRGVDISSKADIYELLRDFAAQGRSVVVFCTEVQEIFDVADEVVVLARGRIVGRIDMATIDDIPALGEQLARFESLPDATVSSGPAAIGGKLTAGALG</sequence>
<dbReference type="GO" id="GO:0005524">
    <property type="term" value="F:ATP binding"/>
    <property type="evidence" value="ECO:0007669"/>
    <property type="project" value="UniProtKB-KW"/>
</dbReference>
<dbReference type="PROSITE" id="PS50893">
    <property type="entry name" value="ABC_TRANSPORTER_2"/>
    <property type="match status" value="2"/>
</dbReference>
<keyword evidence="9" id="KW-1185">Reference proteome</keyword>
<feature type="domain" description="ABC transporter" evidence="7">
    <location>
        <begin position="4"/>
        <end position="233"/>
    </location>
</feature>
<dbReference type="AlphaFoldDB" id="A0A9X3IMB2"/>
<proteinExistence type="inferred from homology"/>
<keyword evidence="3" id="KW-0762">Sugar transport</keyword>
<dbReference type="PANTHER" id="PTHR43790:SF9">
    <property type="entry name" value="GALACTOFURANOSE TRANSPORTER ATP-BINDING PROTEIN YTFR"/>
    <property type="match status" value="1"/>
</dbReference>
<evidence type="ECO:0000313" key="9">
    <source>
        <dbReference type="Proteomes" id="UP001144805"/>
    </source>
</evidence>
<comment type="similarity">
    <text evidence="1">Belongs to the ABC transporter superfamily.</text>
</comment>
<accession>A0A9X3IMB2</accession>
<dbReference type="SUPFAM" id="SSF52540">
    <property type="entry name" value="P-loop containing nucleoside triphosphate hydrolases"/>
    <property type="match status" value="2"/>
</dbReference>
<evidence type="ECO:0000256" key="5">
    <source>
        <dbReference type="ARBA" id="ARBA00022741"/>
    </source>
</evidence>
<dbReference type="InterPro" id="IPR050107">
    <property type="entry name" value="ABC_carbohydrate_import_ATPase"/>
</dbReference>
<reference evidence="8" key="1">
    <citation type="submission" date="2022-11" db="EMBL/GenBank/DDBJ databases">
        <title>Biodiversity and phylogenetic relationships of bacteria.</title>
        <authorList>
            <person name="Machado R.A.R."/>
            <person name="Bhat A."/>
            <person name="Loulou A."/>
            <person name="Kallel S."/>
        </authorList>
    </citation>
    <scope>NUCLEOTIDE SEQUENCE</scope>
    <source>
        <strain evidence="8">K-TC2</strain>
    </source>
</reference>
<evidence type="ECO:0000256" key="2">
    <source>
        <dbReference type="ARBA" id="ARBA00022448"/>
    </source>
</evidence>
<keyword evidence="5" id="KW-0547">Nucleotide-binding</keyword>
<evidence type="ECO:0000256" key="1">
    <source>
        <dbReference type="ARBA" id="ARBA00005417"/>
    </source>
</evidence>